<evidence type="ECO:0000256" key="10">
    <source>
        <dbReference type="ARBA" id="ARBA00023049"/>
    </source>
</evidence>
<evidence type="ECO:0000256" key="12">
    <source>
        <dbReference type="HAMAP-Rule" id="MF_00188"/>
    </source>
</evidence>
<keyword evidence="5 12" id="KW-0812">Transmembrane</keyword>
<dbReference type="PANTHER" id="PTHR43221">
    <property type="entry name" value="PROTEASE HTPX"/>
    <property type="match status" value="1"/>
</dbReference>
<dbReference type="HAMAP" id="MF_00188">
    <property type="entry name" value="Pept_M48_protease_HtpX"/>
    <property type="match status" value="1"/>
</dbReference>
<dbReference type="PANTHER" id="PTHR43221:SF1">
    <property type="entry name" value="PROTEASE HTPX"/>
    <property type="match status" value="1"/>
</dbReference>
<proteinExistence type="inferred from homology"/>
<dbReference type="AlphaFoldDB" id="A0A2A6RKY4"/>
<keyword evidence="11 12" id="KW-0472">Membrane</keyword>
<evidence type="ECO:0000256" key="9">
    <source>
        <dbReference type="ARBA" id="ARBA00022989"/>
    </source>
</evidence>
<feature type="transmembrane region" description="Helical" evidence="12">
    <location>
        <begin position="143"/>
        <end position="167"/>
    </location>
</feature>
<gene>
    <name evidence="12" type="primary">htpX</name>
    <name evidence="14" type="ORF">CJ255_08295</name>
</gene>
<dbReference type="OrthoDB" id="15218at2"/>
<evidence type="ECO:0000259" key="13">
    <source>
        <dbReference type="Pfam" id="PF01435"/>
    </source>
</evidence>
<keyword evidence="6 12" id="KW-0479">Metal-binding</keyword>
<dbReference type="NCBIfam" id="NF002826">
    <property type="entry name" value="PRK03001.1"/>
    <property type="match status" value="1"/>
</dbReference>
<dbReference type="Pfam" id="PF01435">
    <property type="entry name" value="Peptidase_M48"/>
    <property type="match status" value="1"/>
</dbReference>
<comment type="subcellular location">
    <subcellularLocation>
        <location evidence="1 12">Cell membrane</location>
        <topology evidence="1 12">Multi-pass membrane protein</topology>
    </subcellularLocation>
</comment>
<organism evidence="14 15">
    <name type="scientific">Candidatus Viridilinea mediisalina</name>
    <dbReference type="NCBI Taxonomy" id="2024553"/>
    <lineage>
        <taxon>Bacteria</taxon>
        <taxon>Bacillati</taxon>
        <taxon>Chloroflexota</taxon>
        <taxon>Chloroflexia</taxon>
        <taxon>Chloroflexales</taxon>
        <taxon>Chloroflexineae</taxon>
        <taxon>Oscillochloridaceae</taxon>
        <taxon>Candidatus Viridilinea</taxon>
    </lineage>
</organism>
<keyword evidence="7 12" id="KW-0378">Hydrolase</keyword>
<evidence type="ECO:0000313" key="14">
    <source>
        <dbReference type="EMBL" id="PDW03556.1"/>
    </source>
</evidence>
<accession>A0A2A6RKY4</accession>
<keyword evidence="4 12" id="KW-0645">Protease</keyword>
<feature type="active site" evidence="12">
    <location>
        <position position="133"/>
    </location>
</feature>
<feature type="transmembrane region" description="Helical" evidence="12">
    <location>
        <begin position="187"/>
        <end position="207"/>
    </location>
</feature>
<dbReference type="InterPro" id="IPR022919">
    <property type="entry name" value="Pept_M48_protease_HtpX"/>
</dbReference>
<evidence type="ECO:0000256" key="3">
    <source>
        <dbReference type="ARBA" id="ARBA00022475"/>
    </source>
</evidence>
<evidence type="ECO:0000313" key="15">
    <source>
        <dbReference type="Proteomes" id="UP000220527"/>
    </source>
</evidence>
<keyword evidence="3 12" id="KW-1003">Cell membrane</keyword>
<feature type="binding site" evidence="12">
    <location>
        <position position="136"/>
    </location>
    <ligand>
        <name>Zn(2+)</name>
        <dbReference type="ChEBI" id="CHEBI:29105"/>
        <note>catalytic</note>
    </ligand>
</feature>
<comment type="cofactor">
    <cofactor evidence="12">
        <name>Zn(2+)</name>
        <dbReference type="ChEBI" id="CHEBI:29105"/>
    </cofactor>
    <text evidence="12">Binds 1 zinc ion per subunit.</text>
</comment>
<evidence type="ECO:0000256" key="7">
    <source>
        <dbReference type="ARBA" id="ARBA00022801"/>
    </source>
</evidence>
<feature type="binding site" evidence="12">
    <location>
        <position position="212"/>
    </location>
    <ligand>
        <name>Zn(2+)</name>
        <dbReference type="ChEBI" id="CHEBI:29105"/>
        <note>catalytic</note>
    </ligand>
</feature>
<dbReference type="EMBL" id="NQWI01000027">
    <property type="protein sequence ID" value="PDW03556.1"/>
    <property type="molecule type" value="Genomic_DNA"/>
</dbReference>
<evidence type="ECO:0000256" key="4">
    <source>
        <dbReference type="ARBA" id="ARBA00022670"/>
    </source>
</evidence>
<feature type="transmembrane region" description="Helical" evidence="12">
    <location>
        <begin position="37"/>
        <end position="55"/>
    </location>
</feature>
<evidence type="ECO:0000256" key="5">
    <source>
        <dbReference type="ARBA" id="ARBA00022692"/>
    </source>
</evidence>
<dbReference type="Gene3D" id="3.30.2010.10">
    <property type="entry name" value="Metalloproteases ('zincins'), catalytic domain"/>
    <property type="match status" value="1"/>
</dbReference>
<evidence type="ECO:0000256" key="11">
    <source>
        <dbReference type="ARBA" id="ARBA00023136"/>
    </source>
</evidence>
<name>A0A2A6RKY4_9CHLR</name>
<feature type="domain" description="Peptidase M48" evidence="13">
    <location>
        <begin position="66"/>
        <end position="284"/>
    </location>
</feature>
<dbReference type="GO" id="GO:0008270">
    <property type="term" value="F:zinc ion binding"/>
    <property type="evidence" value="ECO:0007669"/>
    <property type="project" value="UniProtKB-UniRule"/>
</dbReference>
<reference evidence="15" key="1">
    <citation type="submission" date="2017-08" db="EMBL/GenBank/DDBJ databases">
        <authorList>
            <person name="Grouzdev D.S."/>
            <person name="Gaisin V.A."/>
            <person name="Rysina M.S."/>
            <person name="Gorlenko V.M."/>
        </authorList>
    </citation>
    <scope>NUCLEOTIDE SEQUENCE [LARGE SCALE GENOMIC DNA]</scope>
    <source>
        <strain evidence="15">Kir15-3F</strain>
    </source>
</reference>
<dbReference type="RefSeq" id="WP_097643622.1">
    <property type="nucleotide sequence ID" value="NZ_NQWI01000027.1"/>
</dbReference>
<dbReference type="InterPro" id="IPR050083">
    <property type="entry name" value="HtpX_protease"/>
</dbReference>
<dbReference type="CDD" id="cd07336">
    <property type="entry name" value="M48B_HtpX_like"/>
    <property type="match status" value="1"/>
</dbReference>
<feature type="binding site" evidence="12">
    <location>
        <position position="132"/>
    </location>
    <ligand>
        <name>Zn(2+)</name>
        <dbReference type="ChEBI" id="CHEBI:29105"/>
        <note>catalytic</note>
    </ligand>
</feature>
<sequence length="286" mass="30436">MIMNTVKTTMLLAGLTALFVFIGGALGGQIGMIIAIVFALVMNMGAWWFSDSLALRMSGAREVTPEEAPELHEMVEVLSVRAELPKPRVYIIESETPNAFATGRSPEKGAVAVTTGIARLLTRDELAGVVAHELAHIKHRDTLISSIAATIAGAVTMIADMAMWSMIFSSFTGGNDEEEGGGLGEMVSGVLMMILAPIAAMIIQMAISRSREYLADAGGAQILGDPLPLASALEKLEWAAGRVPMQASPATSHLYIINPLVGGFSSLFRTHPQTEERIARLRAMAS</sequence>
<keyword evidence="8 12" id="KW-0862">Zinc</keyword>
<protein>
    <recommendedName>
        <fullName evidence="12">Protease HtpX homolog</fullName>
        <ecNumber evidence="12">3.4.24.-</ecNumber>
    </recommendedName>
</protein>
<keyword evidence="15" id="KW-1185">Reference proteome</keyword>
<evidence type="ECO:0000256" key="8">
    <source>
        <dbReference type="ARBA" id="ARBA00022833"/>
    </source>
</evidence>
<comment type="similarity">
    <text evidence="2 12">Belongs to the peptidase M48B family.</text>
</comment>
<dbReference type="GO" id="GO:0004222">
    <property type="term" value="F:metalloendopeptidase activity"/>
    <property type="evidence" value="ECO:0007669"/>
    <property type="project" value="UniProtKB-UniRule"/>
</dbReference>
<keyword evidence="10 12" id="KW-0482">Metalloprotease</keyword>
<dbReference type="GO" id="GO:0006508">
    <property type="term" value="P:proteolysis"/>
    <property type="evidence" value="ECO:0007669"/>
    <property type="project" value="UniProtKB-KW"/>
</dbReference>
<comment type="caution">
    <text evidence="14">The sequence shown here is derived from an EMBL/GenBank/DDBJ whole genome shotgun (WGS) entry which is preliminary data.</text>
</comment>
<dbReference type="GO" id="GO:0005886">
    <property type="term" value="C:plasma membrane"/>
    <property type="evidence" value="ECO:0007669"/>
    <property type="project" value="UniProtKB-SubCell"/>
</dbReference>
<dbReference type="EC" id="3.4.24.-" evidence="12"/>
<evidence type="ECO:0000256" key="2">
    <source>
        <dbReference type="ARBA" id="ARBA00009779"/>
    </source>
</evidence>
<evidence type="ECO:0000256" key="6">
    <source>
        <dbReference type="ARBA" id="ARBA00022723"/>
    </source>
</evidence>
<dbReference type="InterPro" id="IPR001915">
    <property type="entry name" value="Peptidase_M48"/>
</dbReference>
<dbReference type="Proteomes" id="UP000220527">
    <property type="component" value="Unassembled WGS sequence"/>
</dbReference>
<evidence type="ECO:0000256" key="1">
    <source>
        <dbReference type="ARBA" id="ARBA00004651"/>
    </source>
</evidence>
<keyword evidence="9 12" id="KW-1133">Transmembrane helix</keyword>